<dbReference type="AlphaFoldDB" id="A0ABD5V5G3"/>
<dbReference type="InterPro" id="IPR027417">
    <property type="entry name" value="P-loop_NTPase"/>
</dbReference>
<dbReference type="EMBL" id="JBHSXQ010000003">
    <property type="protein sequence ID" value="MFC6905305.1"/>
    <property type="molecule type" value="Genomic_DNA"/>
</dbReference>
<gene>
    <name evidence="3" type="ORF">ACFQGH_08875</name>
</gene>
<dbReference type="NCBIfam" id="TIGR00345">
    <property type="entry name" value="GET3_arsA_TRC40"/>
    <property type="match status" value="1"/>
</dbReference>
<feature type="domain" description="ArsA/GET3 Anion-transporting ATPase-like" evidence="2">
    <location>
        <begin position="3"/>
        <end position="300"/>
    </location>
</feature>
<reference evidence="3 4" key="1">
    <citation type="journal article" date="2019" name="Int. J. Syst. Evol. Microbiol.">
        <title>The Global Catalogue of Microorganisms (GCM) 10K type strain sequencing project: providing services to taxonomists for standard genome sequencing and annotation.</title>
        <authorList>
            <consortium name="The Broad Institute Genomics Platform"/>
            <consortium name="The Broad Institute Genome Sequencing Center for Infectious Disease"/>
            <person name="Wu L."/>
            <person name="Ma J."/>
        </authorList>
    </citation>
    <scope>NUCLEOTIDE SEQUENCE [LARGE SCALE GENOMIC DNA]</scope>
    <source>
        <strain evidence="3 4">CGMCC 1.3240</strain>
    </source>
</reference>
<organism evidence="3 4">
    <name type="scientific">Halalkalicoccus tibetensis</name>
    <dbReference type="NCBI Taxonomy" id="175632"/>
    <lineage>
        <taxon>Archaea</taxon>
        <taxon>Methanobacteriati</taxon>
        <taxon>Methanobacteriota</taxon>
        <taxon>Stenosarchaea group</taxon>
        <taxon>Halobacteria</taxon>
        <taxon>Halobacteriales</taxon>
        <taxon>Halococcaceae</taxon>
        <taxon>Halalkalicoccus</taxon>
    </lineage>
</organism>
<comment type="similarity">
    <text evidence="1">Belongs to the arsA ATPase family.</text>
</comment>
<dbReference type="Gene3D" id="3.40.50.300">
    <property type="entry name" value="P-loop containing nucleotide triphosphate hydrolases"/>
    <property type="match status" value="1"/>
</dbReference>
<dbReference type="InterPro" id="IPR025723">
    <property type="entry name" value="ArsA/GET3_ATPase-like"/>
</dbReference>
<comment type="caution">
    <text evidence="3">The sequence shown here is derived from an EMBL/GenBank/DDBJ whole genome shotgun (WGS) entry which is preliminary data.</text>
</comment>
<proteinExistence type="inferred from homology"/>
<evidence type="ECO:0000313" key="4">
    <source>
        <dbReference type="Proteomes" id="UP001596312"/>
    </source>
</evidence>
<evidence type="ECO:0000259" key="2">
    <source>
        <dbReference type="Pfam" id="PF02374"/>
    </source>
</evidence>
<dbReference type="InterPro" id="IPR016300">
    <property type="entry name" value="ATPase_ArsA/GET3"/>
</dbReference>
<dbReference type="PANTHER" id="PTHR10803:SF3">
    <property type="entry name" value="ATPASE GET3"/>
    <property type="match status" value="1"/>
</dbReference>
<accession>A0ABD5V5G3</accession>
<dbReference type="Pfam" id="PF02374">
    <property type="entry name" value="ArsA_ATPase"/>
    <property type="match status" value="1"/>
</dbReference>
<dbReference type="RefSeq" id="WP_340603830.1">
    <property type="nucleotide sequence ID" value="NZ_JBBMXV010000003.1"/>
</dbReference>
<evidence type="ECO:0000313" key="3">
    <source>
        <dbReference type="EMBL" id="MFC6905305.1"/>
    </source>
</evidence>
<sequence>MAEFVFFGGKGGVGKTTVASAYALKCARAGLDTLVVSTDPAHSTGDVFDQEFGDDPRPVEGIENLRAMEIDPETEVQEHLQETKRALGEQLSSGMAGEIDLQIEMAHRTPGAYEAALLDRFIDVMRDADCDRMVFDTSPTGSTLRLLSLPDLLEKWVDRLAHKREKSIDYFEMAAIGKQEPRRVREGDPILARLQGRKERFSYAGEALRGSAFYLVCTPDELSVRETERSLSTHREYGLSVEGVVINKRTPEPEPHEEGRGARFLREKVATERERIDEMHESFDAPIVGEIGTRVREIKGDLLAEVAAELDVDV</sequence>
<name>A0ABD5V5G3_9EURY</name>
<protein>
    <submittedName>
        <fullName evidence="3">ArsA family ATPase</fullName>
    </submittedName>
</protein>
<dbReference type="PANTHER" id="PTHR10803">
    <property type="entry name" value="ARSENICAL PUMP-DRIVING ATPASE ARSENITE-TRANSLOCATING ATPASE"/>
    <property type="match status" value="1"/>
</dbReference>
<evidence type="ECO:0000256" key="1">
    <source>
        <dbReference type="ARBA" id="ARBA00011040"/>
    </source>
</evidence>
<dbReference type="SUPFAM" id="SSF52540">
    <property type="entry name" value="P-loop containing nucleoside triphosphate hydrolases"/>
    <property type="match status" value="1"/>
</dbReference>
<dbReference type="CDD" id="cd02035">
    <property type="entry name" value="ArsA"/>
    <property type="match status" value="1"/>
</dbReference>
<keyword evidence="4" id="KW-1185">Reference proteome</keyword>
<dbReference type="Proteomes" id="UP001596312">
    <property type="component" value="Unassembled WGS sequence"/>
</dbReference>